<feature type="transmembrane region" description="Helical" evidence="7">
    <location>
        <begin position="176"/>
        <end position="197"/>
    </location>
</feature>
<dbReference type="PANTHER" id="PTHR30625">
    <property type="entry name" value="PROTEIN TOLQ"/>
    <property type="match status" value="1"/>
</dbReference>
<protein>
    <submittedName>
        <fullName evidence="9">Tol-Pal system subunit TolQ</fullName>
    </submittedName>
</protein>
<comment type="caution">
    <text evidence="9">The sequence shown here is derived from an EMBL/GenBank/DDBJ whole genome shotgun (WGS) entry which is preliminary data.</text>
</comment>
<keyword evidence="6" id="KW-0813">Transport</keyword>
<evidence type="ECO:0000256" key="5">
    <source>
        <dbReference type="ARBA" id="ARBA00023136"/>
    </source>
</evidence>
<evidence type="ECO:0000256" key="2">
    <source>
        <dbReference type="ARBA" id="ARBA00022475"/>
    </source>
</evidence>
<proteinExistence type="inferred from homology"/>
<keyword evidence="6" id="KW-0653">Protein transport</keyword>
<keyword evidence="2" id="KW-1003">Cell membrane</keyword>
<dbReference type="GO" id="GO:0005886">
    <property type="term" value="C:plasma membrane"/>
    <property type="evidence" value="ECO:0007669"/>
    <property type="project" value="UniProtKB-SubCell"/>
</dbReference>
<gene>
    <name evidence="9" type="ORF">CO162_08030</name>
</gene>
<feature type="domain" description="MotA/TolQ/ExbB proton channel" evidence="8">
    <location>
        <begin position="102"/>
        <end position="209"/>
    </location>
</feature>
<name>A0A2M7YDR7_9BACT</name>
<evidence type="ECO:0000313" key="9">
    <source>
        <dbReference type="EMBL" id="PJA61107.1"/>
    </source>
</evidence>
<evidence type="ECO:0000256" key="7">
    <source>
        <dbReference type="SAM" id="Phobius"/>
    </source>
</evidence>
<keyword evidence="5 7" id="KW-0472">Membrane</keyword>
<feature type="transmembrane region" description="Helical" evidence="7">
    <location>
        <begin position="14"/>
        <end position="35"/>
    </location>
</feature>
<keyword evidence="4 7" id="KW-1133">Transmembrane helix</keyword>
<sequence length="226" mass="25226">MKGTFILSFQLSGWVGRSIVIILFLISIYSWAIIFKKFFLFRRARRATKRFLSLFSGDGADFFEVLKEKRRLGRFVHSPLFSSYRKGCQVLSSTAGEKEKKISSWQIEDIKSVLEKTANGELSHLEGSLSFLATATTLSPFLGLLGTVWGILRAFLSMGLEGSAGIETVAPGIAEALITTVAGLLVAIPALVAYNYFINYLKNFANDLESFNSEFIYSVKRNYLKT</sequence>
<evidence type="ECO:0000256" key="6">
    <source>
        <dbReference type="RuleBase" id="RU004057"/>
    </source>
</evidence>
<dbReference type="PANTHER" id="PTHR30625:SF3">
    <property type="entry name" value="TOL-PAL SYSTEM PROTEIN TOLQ"/>
    <property type="match status" value="1"/>
</dbReference>
<dbReference type="GO" id="GO:0017038">
    <property type="term" value="P:protein import"/>
    <property type="evidence" value="ECO:0007669"/>
    <property type="project" value="TreeGrafter"/>
</dbReference>
<dbReference type="AlphaFoldDB" id="A0A2M7YDR7"/>
<evidence type="ECO:0000259" key="8">
    <source>
        <dbReference type="Pfam" id="PF01618"/>
    </source>
</evidence>
<comment type="similarity">
    <text evidence="6">Belongs to the exbB/tolQ family.</text>
</comment>
<organism evidence="9 10">
    <name type="scientific">bacterium (Candidatus Ratteibacteria) CG_4_9_14_3_um_filter_41_21</name>
    <dbReference type="NCBI Taxonomy" id="2014289"/>
    <lineage>
        <taxon>Bacteria</taxon>
        <taxon>Candidatus Ratteibacteria</taxon>
    </lineage>
</organism>
<evidence type="ECO:0000256" key="4">
    <source>
        <dbReference type="ARBA" id="ARBA00022989"/>
    </source>
</evidence>
<comment type="subcellular location">
    <subcellularLocation>
        <location evidence="1">Cell membrane</location>
        <topology evidence="1">Multi-pass membrane protein</topology>
    </subcellularLocation>
    <subcellularLocation>
        <location evidence="6">Membrane</location>
        <topology evidence="6">Multi-pass membrane protein</topology>
    </subcellularLocation>
</comment>
<evidence type="ECO:0000256" key="3">
    <source>
        <dbReference type="ARBA" id="ARBA00022692"/>
    </source>
</evidence>
<reference evidence="10" key="1">
    <citation type="submission" date="2017-09" db="EMBL/GenBank/DDBJ databases">
        <title>Depth-based differentiation of microbial function through sediment-hosted aquifers and enrichment of novel symbionts in the deep terrestrial subsurface.</title>
        <authorList>
            <person name="Probst A.J."/>
            <person name="Ladd B."/>
            <person name="Jarett J.K."/>
            <person name="Geller-Mcgrath D.E."/>
            <person name="Sieber C.M.K."/>
            <person name="Emerson J.B."/>
            <person name="Anantharaman K."/>
            <person name="Thomas B.C."/>
            <person name="Malmstrom R."/>
            <person name="Stieglmeier M."/>
            <person name="Klingl A."/>
            <person name="Woyke T."/>
            <person name="Ryan C.M."/>
            <person name="Banfield J.F."/>
        </authorList>
    </citation>
    <scope>NUCLEOTIDE SEQUENCE [LARGE SCALE GENOMIC DNA]</scope>
</reference>
<dbReference type="InterPro" id="IPR050790">
    <property type="entry name" value="ExbB/TolQ_transport"/>
</dbReference>
<dbReference type="Proteomes" id="UP000229213">
    <property type="component" value="Unassembled WGS sequence"/>
</dbReference>
<evidence type="ECO:0000313" key="10">
    <source>
        <dbReference type="Proteomes" id="UP000229213"/>
    </source>
</evidence>
<feature type="transmembrane region" description="Helical" evidence="7">
    <location>
        <begin position="131"/>
        <end position="156"/>
    </location>
</feature>
<keyword evidence="3 7" id="KW-0812">Transmembrane</keyword>
<dbReference type="EMBL" id="PFWI01000288">
    <property type="protein sequence ID" value="PJA61107.1"/>
    <property type="molecule type" value="Genomic_DNA"/>
</dbReference>
<accession>A0A2M7YDR7</accession>
<dbReference type="Pfam" id="PF01618">
    <property type="entry name" value="MotA_ExbB"/>
    <property type="match status" value="1"/>
</dbReference>
<dbReference type="InterPro" id="IPR002898">
    <property type="entry name" value="MotA_ExbB_proton_chnl"/>
</dbReference>
<evidence type="ECO:0000256" key="1">
    <source>
        <dbReference type="ARBA" id="ARBA00004651"/>
    </source>
</evidence>